<name>A0ABV7M927_9PROT</name>
<dbReference type="EMBL" id="JBHRVA010000002">
    <property type="protein sequence ID" value="MFC3301934.1"/>
    <property type="molecule type" value="Genomic_DNA"/>
</dbReference>
<gene>
    <name evidence="1" type="ORF">ACFONP_04240</name>
</gene>
<dbReference type="RefSeq" id="WP_189574860.1">
    <property type="nucleotide sequence ID" value="NZ_BMXU01000001.1"/>
</dbReference>
<sequence length="73" mass="8101">MTALLVGCGETDTCLDDGGVWDAETEQCFCSYTQRGTYDDEPSTEKIEWRDWCADKSNLESIRTSATPPPSTD</sequence>
<dbReference type="Proteomes" id="UP001595607">
    <property type="component" value="Unassembled WGS sequence"/>
</dbReference>
<evidence type="ECO:0000313" key="2">
    <source>
        <dbReference type="Proteomes" id="UP001595607"/>
    </source>
</evidence>
<comment type="caution">
    <text evidence="1">The sequence shown here is derived from an EMBL/GenBank/DDBJ whole genome shotgun (WGS) entry which is preliminary data.</text>
</comment>
<keyword evidence="2" id="KW-1185">Reference proteome</keyword>
<evidence type="ECO:0000313" key="1">
    <source>
        <dbReference type="EMBL" id="MFC3301934.1"/>
    </source>
</evidence>
<accession>A0ABV7M927</accession>
<protein>
    <submittedName>
        <fullName evidence="1">Uncharacterized protein</fullName>
    </submittedName>
</protein>
<reference evidence="2" key="1">
    <citation type="journal article" date="2019" name="Int. J. Syst. Evol. Microbiol.">
        <title>The Global Catalogue of Microorganisms (GCM) 10K type strain sequencing project: providing services to taxonomists for standard genome sequencing and annotation.</title>
        <authorList>
            <consortium name="The Broad Institute Genomics Platform"/>
            <consortium name="The Broad Institute Genome Sequencing Center for Infectious Disease"/>
            <person name="Wu L."/>
            <person name="Ma J."/>
        </authorList>
    </citation>
    <scope>NUCLEOTIDE SEQUENCE [LARGE SCALE GENOMIC DNA]</scope>
    <source>
        <strain evidence="2">KCTC 22245</strain>
    </source>
</reference>
<proteinExistence type="predicted"/>
<organism evidence="1 2">
    <name type="scientific">Parvularcula lutaonensis</name>
    <dbReference type="NCBI Taxonomy" id="491923"/>
    <lineage>
        <taxon>Bacteria</taxon>
        <taxon>Pseudomonadati</taxon>
        <taxon>Pseudomonadota</taxon>
        <taxon>Alphaproteobacteria</taxon>
        <taxon>Parvularculales</taxon>
        <taxon>Parvularculaceae</taxon>
        <taxon>Parvularcula</taxon>
    </lineage>
</organism>